<evidence type="ECO:0000256" key="3">
    <source>
        <dbReference type="ARBA" id="ARBA00022553"/>
    </source>
</evidence>
<evidence type="ECO:0000256" key="7">
    <source>
        <dbReference type="ARBA" id="ARBA00022737"/>
    </source>
</evidence>
<dbReference type="GO" id="GO:0005524">
    <property type="term" value="F:ATP binding"/>
    <property type="evidence" value="ECO:0007669"/>
    <property type="project" value="UniProtKB-UniRule"/>
</dbReference>
<dbReference type="AlphaFoldDB" id="A0A0E0Q9G0"/>
<evidence type="ECO:0000256" key="2">
    <source>
        <dbReference type="ARBA" id="ARBA00022527"/>
    </source>
</evidence>
<dbReference type="OMA" id="CPYRKEV"/>
<evidence type="ECO:0000256" key="5">
    <source>
        <dbReference type="ARBA" id="ARBA00022692"/>
    </source>
</evidence>
<evidence type="ECO:0000256" key="9">
    <source>
        <dbReference type="ARBA" id="ARBA00022777"/>
    </source>
</evidence>
<name>A0A0E0Q9G0_ORYRU</name>
<dbReference type="SUPFAM" id="SSF56112">
    <property type="entry name" value="Protein kinase-like (PK-like)"/>
    <property type="match status" value="1"/>
</dbReference>
<feature type="transmembrane region" description="Helical" evidence="18">
    <location>
        <begin position="616"/>
        <end position="638"/>
    </location>
</feature>
<keyword evidence="9" id="KW-0418">Kinase</keyword>
<evidence type="ECO:0000256" key="17">
    <source>
        <dbReference type="SAM" id="MobiDB-lite"/>
    </source>
</evidence>
<dbReference type="eggNOG" id="ENOG502QWDY">
    <property type="taxonomic scope" value="Eukaryota"/>
</dbReference>
<dbReference type="InterPro" id="IPR008271">
    <property type="entry name" value="Ser/Thr_kinase_AS"/>
</dbReference>
<evidence type="ECO:0008006" key="23">
    <source>
        <dbReference type="Google" id="ProtNLM"/>
    </source>
</evidence>
<dbReference type="STRING" id="4529.A0A0E0Q9G0"/>
<dbReference type="InterPro" id="IPR001245">
    <property type="entry name" value="Ser-Thr/Tyr_kinase_cat_dom"/>
</dbReference>
<proteinExistence type="predicted"/>
<keyword evidence="12 18" id="KW-1133">Transmembrane helix</keyword>
<protein>
    <recommendedName>
        <fullName evidence="23">Protein kinase domain-containing protein</fullName>
    </recommendedName>
</protein>
<feature type="domain" description="Gnk2-homologous" evidence="20">
    <location>
        <begin position="457"/>
        <end position="570"/>
    </location>
</feature>
<evidence type="ECO:0000256" key="4">
    <source>
        <dbReference type="ARBA" id="ARBA00022679"/>
    </source>
</evidence>
<evidence type="ECO:0000256" key="13">
    <source>
        <dbReference type="ARBA" id="ARBA00023136"/>
    </source>
</evidence>
<reference evidence="21" key="2">
    <citation type="submission" date="2015-06" db="UniProtKB">
        <authorList>
            <consortium name="EnsemblPlants"/>
        </authorList>
    </citation>
    <scope>IDENTIFICATION</scope>
</reference>
<organism evidence="21 22">
    <name type="scientific">Oryza rufipogon</name>
    <name type="common">Brownbeard rice</name>
    <name type="synonym">Asian wild rice</name>
    <dbReference type="NCBI Taxonomy" id="4529"/>
    <lineage>
        <taxon>Eukaryota</taxon>
        <taxon>Viridiplantae</taxon>
        <taxon>Streptophyta</taxon>
        <taxon>Embryophyta</taxon>
        <taxon>Tracheophyta</taxon>
        <taxon>Spermatophyta</taxon>
        <taxon>Magnoliopsida</taxon>
        <taxon>Liliopsida</taxon>
        <taxon>Poales</taxon>
        <taxon>Poaceae</taxon>
        <taxon>BOP clade</taxon>
        <taxon>Oryzoideae</taxon>
        <taxon>Oryzeae</taxon>
        <taxon>Oryzinae</taxon>
        <taxon>Oryza</taxon>
    </lineage>
</organism>
<dbReference type="SMART" id="SM00220">
    <property type="entry name" value="S_TKc"/>
    <property type="match status" value="1"/>
</dbReference>
<dbReference type="Gene3D" id="1.10.510.10">
    <property type="entry name" value="Transferase(Phosphotransferase) domain 1"/>
    <property type="match status" value="1"/>
</dbReference>
<dbReference type="PROSITE" id="PS00107">
    <property type="entry name" value="PROTEIN_KINASE_ATP"/>
    <property type="match status" value="1"/>
</dbReference>
<dbReference type="FunFam" id="3.30.430.20:FF:000002">
    <property type="entry name" value="Cysteine-rich receptor-like protein kinase 10"/>
    <property type="match status" value="1"/>
</dbReference>
<evidence type="ECO:0000256" key="8">
    <source>
        <dbReference type="ARBA" id="ARBA00022741"/>
    </source>
</evidence>
<dbReference type="CDD" id="cd14066">
    <property type="entry name" value="STKc_IRAK"/>
    <property type="match status" value="1"/>
</dbReference>
<keyword evidence="22" id="KW-1185">Reference proteome</keyword>
<dbReference type="PROSITE" id="PS51473">
    <property type="entry name" value="GNK2"/>
    <property type="match status" value="2"/>
</dbReference>
<keyword evidence="8 16" id="KW-0547">Nucleotide-binding</keyword>
<keyword evidence="6" id="KW-0732">Signal</keyword>
<evidence type="ECO:0000256" key="14">
    <source>
        <dbReference type="ARBA" id="ARBA00023157"/>
    </source>
</evidence>
<dbReference type="Pfam" id="PF01657">
    <property type="entry name" value="Stress-antifung"/>
    <property type="match status" value="2"/>
</dbReference>
<dbReference type="HOGENOM" id="CLU_000288_35_7_1"/>
<dbReference type="GO" id="GO:0005886">
    <property type="term" value="C:plasma membrane"/>
    <property type="evidence" value="ECO:0007669"/>
    <property type="project" value="TreeGrafter"/>
</dbReference>
<reference evidence="22" key="1">
    <citation type="submission" date="2013-06" db="EMBL/GenBank/DDBJ databases">
        <authorList>
            <person name="Zhao Q."/>
        </authorList>
    </citation>
    <scope>NUCLEOTIDE SEQUENCE</scope>
    <source>
        <strain evidence="22">cv. W1943</strain>
    </source>
</reference>
<dbReference type="Pfam" id="PF07714">
    <property type="entry name" value="PK_Tyr_Ser-Thr"/>
    <property type="match status" value="1"/>
</dbReference>
<feature type="compositionally biased region" description="Pro residues" evidence="17">
    <location>
        <begin position="587"/>
        <end position="601"/>
    </location>
</feature>
<dbReference type="FunFam" id="3.30.200.20:FF:000142">
    <property type="entry name" value="Cysteine-rich receptor-like protein kinase 10"/>
    <property type="match status" value="1"/>
</dbReference>
<dbReference type="GO" id="GO:0042742">
    <property type="term" value="P:defense response to bacterium"/>
    <property type="evidence" value="ECO:0007669"/>
    <property type="project" value="UniProtKB-ARBA"/>
</dbReference>
<keyword evidence="2" id="KW-0723">Serine/threonine-protein kinase</keyword>
<dbReference type="CDD" id="cd23509">
    <property type="entry name" value="Gnk2-like"/>
    <property type="match status" value="2"/>
</dbReference>
<keyword evidence="11 16" id="KW-0067">ATP-binding</keyword>
<keyword evidence="14" id="KW-1015">Disulfide bond</keyword>
<evidence type="ECO:0000313" key="21">
    <source>
        <dbReference type="EnsemblPlants" id="ORUFI07G18140.1"/>
    </source>
</evidence>
<feature type="domain" description="Gnk2-homologous" evidence="20">
    <location>
        <begin position="344"/>
        <end position="451"/>
    </location>
</feature>
<evidence type="ECO:0000256" key="11">
    <source>
        <dbReference type="ARBA" id="ARBA00022840"/>
    </source>
</evidence>
<dbReference type="Gramene" id="ORUFI07G18140.1">
    <property type="protein sequence ID" value="ORUFI07G18140.1"/>
    <property type="gene ID" value="ORUFI07G18140"/>
</dbReference>
<evidence type="ECO:0000256" key="1">
    <source>
        <dbReference type="ARBA" id="ARBA00004167"/>
    </source>
</evidence>
<dbReference type="FunFam" id="3.30.430.20:FF:000004">
    <property type="entry name" value="Receptor-like serine-threonine protein kinase"/>
    <property type="match status" value="1"/>
</dbReference>
<dbReference type="InterPro" id="IPR011009">
    <property type="entry name" value="Kinase-like_dom_sf"/>
</dbReference>
<dbReference type="InterPro" id="IPR017441">
    <property type="entry name" value="Protein_kinase_ATP_BS"/>
</dbReference>
<dbReference type="PROSITE" id="PS50011">
    <property type="entry name" value="PROTEIN_KINASE_DOM"/>
    <property type="match status" value="1"/>
</dbReference>
<dbReference type="InterPro" id="IPR023238">
    <property type="entry name" value="FAM175"/>
</dbReference>
<accession>A0A0E0Q9G0</accession>
<evidence type="ECO:0000259" key="20">
    <source>
        <dbReference type="PROSITE" id="PS51473"/>
    </source>
</evidence>
<dbReference type="Gene3D" id="3.30.200.20">
    <property type="entry name" value="Phosphorylase Kinase, domain 1"/>
    <property type="match status" value="1"/>
</dbReference>
<evidence type="ECO:0000256" key="12">
    <source>
        <dbReference type="ARBA" id="ARBA00022989"/>
    </source>
</evidence>
<evidence type="ECO:0000256" key="16">
    <source>
        <dbReference type="PROSITE-ProRule" id="PRU10141"/>
    </source>
</evidence>
<evidence type="ECO:0000313" key="22">
    <source>
        <dbReference type="Proteomes" id="UP000008022"/>
    </source>
</evidence>
<evidence type="ECO:0000256" key="10">
    <source>
        <dbReference type="ARBA" id="ARBA00022821"/>
    </source>
</evidence>
<dbReference type="EnsemblPlants" id="ORUFI07G18140.1">
    <property type="protein sequence ID" value="ORUFI07G18140.1"/>
    <property type="gene ID" value="ORUFI07G18140"/>
</dbReference>
<sequence>MAVGDDAAPAATKISISGAALAALLQRCGMADGDCDGLLSGRASTTPAPPPSLSDYDDHAPAQSAPAISLSISGHSSLSRPSSLSDPLGRFHPSASAAAAGPASIGFFSSRRRTALRPSMRELSLAHSLSKSLALAHPLLFLLVSPSSPNLSTHSYDHRAFLLIGSRLVPTSLHVVNVGPVFRDQYHSFAPDSPMPWLPLAQHSSSSSAAAGDAHTIGEQNAVDGVVDGFGLGKLQGILGSVAGQAAEMDGMYAGMLRRLEKLAREVEKSNLLVLKQSRHGICIIVWKKKAHGTEDENGGTSCGKLVWKGRLALCSAMCRGSVLLLRVHAALLLLAALPALIAGQPWEICGENGNYTANSTYQANLKQLAAALHKNVSSGTGGGRLFASGAVGAVPDAVYALALCRGDINASACADCVGTIFQDAQQLCPYRKEVSIVYDSCYLRFSNLDFLSSADNSGVVDLYNTGTVSGDVGRYDRAVTGLLNATARYAAGNTNASSRLFATGVMVGFDAQFPKIYAMAQCSPDLSPAQCGLCLGAMVARWWQTFEPNTQGARSVGARCNMRVELYSFYNVPSMLQLQAEAVAPSPSPAPAPAGKPPAVPGTTGGKRRNGAGKVLAIVMPIVAAILAVTVIGFCFWRRRRPEKTPPPGPLRSASRSEDFESIESLFLDLSTLRIATDNFSENNKLGEGGFGVVYKGSLPHGEEIAVKRLSQSSVQGMGELKNELVLVAKLQHKNLVRLVGVCLDEHERMLVYEYMPNRSLDTILFDAEKSSLLDWGRRLKIINGVARGMQYLHEDSQLKIVHRDLKASNVLLDSDYNPKISDFGLARLFGGDQTQDVTNRVVGTYGYMAPEYAMRGHYSVKSDVFSFGVLVLEIVTGRRNSGSYYSEQSGDLLSIIWEHWTMGTIMEMVDRSMGERAAGGEIARCIHVGLLCVQENPASRPAMSAVNVMLSSGTVSLKAPSRPAFYIRKGGGDDGGGTGSYSGSFVGTLPSSGRSAPMSPNEVSITELEPR</sequence>
<keyword evidence="7" id="KW-0677">Repeat</keyword>
<keyword evidence="4" id="KW-0808">Transferase</keyword>
<feature type="region of interest" description="Disordered" evidence="17">
    <location>
        <begin position="41"/>
        <end position="61"/>
    </location>
</feature>
<dbReference type="PANTHER" id="PTHR27002">
    <property type="entry name" value="RECEPTOR-LIKE SERINE/THREONINE-PROTEIN KINASE SD1-8"/>
    <property type="match status" value="1"/>
</dbReference>
<feature type="region of interest" description="Disordered" evidence="17">
    <location>
        <begin position="979"/>
        <end position="1013"/>
    </location>
</feature>
<evidence type="ECO:0000259" key="19">
    <source>
        <dbReference type="PROSITE" id="PS50011"/>
    </source>
</evidence>
<keyword evidence="5 18" id="KW-0812">Transmembrane</keyword>
<evidence type="ECO:0000256" key="15">
    <source>
        <dbReference type="ARBA" id="ARBA00023180"/>
    </source>
</evidence>
<keyword evidence="10" id="KW-0611">Plant defense</keyword>
<keyword evidence="13 18" id="KW-0472">Membrane</keyword>
<keyword evidence="15" id="KW-0325">Glycoprotein</keyword>
<feature type="binding site" evidence="16">
    <location>
        <position position="709"/>
    </location>
    <ligand>
        <name>ATP</name>
        <dbReference type="ChEBI" id="CHEBI:30616"/>
    </ligand>
</feature>
<dbReference type="Proteomes" id="UP000008022">
    <property type="component" value="Unassembled WGS sequence"/>
</dbReference>
<dbReference type="InterPro" id="IPR000719">
    <property type="entry name" value="Prot_kinase_dom"/>
</dbReference>
<dbReference type="PROSITE" id="PS00108">
    <property type="entry name" value="PROTEIN_KINASE_ST"/>
    <property type="match status" value="1"/>
</dbReference>
<keyword evidence="3" id="KW-0597">Phosphoprotein</keyword>
<evidence type="ECO:0000256" key="6">
    <source>
        <dbReference type="ARBA" id="ARBA00022729"/>
    </source>
</evidence>
<comment type="subcellular location">
    <subcellularLocation>
        <location evidence="1">Membrane</location>
        <topology evidence="1">Single-pass membrane protein</topology>
    </subcellularLocation>
</comment>
<dbReference type="PANTHER" id="PTHR27002:SF347">
    <property type="entry name" value="OS07G0537000 PROTEIN"/>
    <property type="match status" value="1"/>
</dbReference>
<feature type="domain" description="Protein kinase" evidence="19">
    <location>
        <begin position="681"/>
        <end position="967"/>
    </location>
</feature>
<evidence type="ECO:0000256" key="18">
    <source>
        <dbReference type="SAM" id="Phobius"/>
    </source>
</evidence>
<dbReference type="FunFam" id="1.10.510.10:FF:000129">
    <property type="entry name" value="cysteine-rich receptor-like protein kinase 10"/>
    <property type="match status" value="1"/>
</dbReference>
<dbReference type="InterPro" id="IPR038408">
    <property type="entry name" value="GNK2_sf"/>
</dbReference>
<feature type="region of interest" description="Disordered" evidence="17">
    <location>
        <begin position="585"/>
        <end position="608"/>
    </location>
</feature>
<dbReference type="PRINTS" id="PR02051">
    <property type="entry name" value="PROTEINF175"/>
</dbReference>
<dbReference type="GO" id="GO:0004674">
    <property type="term" value="F:protein serine/threonine kinase activity"/>
    <property type="evidence" value="ECO:0007669"/>
    <property type="project" value="UniProtKB-KW"/>
</dbReference>
<dbReference type="Gene3D" id="3.30.430.20">
    <property type="entry name" value="Gnk2 domain, C-X8-C-X2-C motif"/>
    <property type="match status" value="2"/>
</dbReference>
<dbReference type="InterPro" id="IPR002902">
    <property type="entry name" value="GNK2"/>
</dbReference>